<evidence type="ECO:0000256" key="1">
    <source>
        <dbReference type="ARBA" id="ARBA00022679"/>
    </source>
</evidence>
<proteinExistence type="predicted"/>
<organism evidence="3 4">
    <name type="scientific">Lusitaniella coriacea LEGE 07157</name>
    <dbReference type="NCBI Taxonomy" id="945747"/>
    <lineage>
        <taxon>Bacteria</taxon>
        <taxon>Bacillati</taxon>
        <taxon>Cyanobacteriota</taxon>
        <taxon>Cyanophyceae</taxon>
        <taxon>Spirulinales</taxon>
        <taxon>Lusitaniellaceae</taxon>
        <taxon>Lusitaniella</taxon>
    </lineage>
</organism>
<dbReference type="GO" id="GO:0032259">
    <property type="term" value="P:methylation"/>
    <property type="evidence" value="ECO:0007669"/>
    <property type="project" value="UniProtKB-KW"/>
</dbReference>
<dbReference type="InterPro" id="IPR029063">
    <property type="entry name" value="SAM-dependent_MTases_sf"/>
</dbReference>
<protein>
    <submittedName>
        <fullName evidence="3">Class I SAM-dependent methyltransferase</fullName>
    </submittedName>
</protein>
<sequence length="245" mass="27578">MNNWYREDLAYIQDVGFSNYTLKSAPGILAILERDRIREGLIVELGCGSGLLAEVLTSKEYRVLGIDISESLIEIAQTRVPEAEFQARSLFSAEIPPCSAVISVGECFNYLFDAENNAVRLMELFQHIYNALMPGGLLIFDIVEPGQMDSGTEQRFTEGKDWVVLVDKVEAGDILTRRIITFRKVGEFYRRSEEVHRQQLYRAAELAGELERIGFQVEVMGNYGEFALPKARVALIAKKPSDSQS</sequence>
<dbReference type="InterPro" id="IPR041698">
    <property type="entry name" value="Methyltransf_25"/>
</dbReference>
<feature type="domain" description="Methyltransferase" evidence="2">
    <location>
        <begin position="42"/>
        <end position="136"/>
    </location>
</feature>
<reference evidence="3" key="1">
    <citation type="submission" date="2020-10" db="EMBL/GenBank/DDBJ databases">
        <authorList>
            <person name="Castelo-Branco R."/>
            <person name="Eusebio N."/>
            <person name="Adriana R."/>
            <person name="Vieira A."/>
            <person name="Brugerolle De Fraissinette N."/>
            <person name="Rezende De Castro R."/>
            <person name="Schneider M.P."/>
            <person name="Vasconcelos V."/>
            <person name="Leao P.N."/>
        </authorList>
    </citation>
    <scope>NUCLEOTIDE SEQUENCE</scope>
    <source>
        <strain evidence="3">LEGE 07157</strain>
    </source>
</reference>
<dbReference type="Proteomes" id="UP000654482">
    <property type="component" value="Unassembled WGS sequence"/>
</dbReference>
<comment type="caution">
    <text evidence="3">The sequence shown here is derived from an EMBL/GenBank/DDBJ whole genome shotgun (WGS) entry which is preliminary data.</text>
</comment>
<evidence type="ECO:0000259" key="2">
    <source>
        <dbReference type="Pfam" id="PF13649"/>
    </source>
</evidence>
<dbReference type="CDD" id="cd02440">
    <property type="entry name" value="AdoMet_MTases"/>
    <property type="match status" value="1"/>
</dbReference>
<gene>
    <name evidence="3" type="ORF">IQ249_12725</name>
</gene>
<keyword evidence="1" id="KW-0808">Transferase</keyword>
<keyword evidence="3" id="KW-0489">Methyltransferase</keyword>
<accession>A0A8J7J353</accession>
<keyword evidence="4" id="KW-1185">Reference proteome</keyword>
<dbReference type="SUPFAM" id="SSF53335">
    <property type="entry name" value="S-adenosyl-L-methionine-dependent methyltransferases"/>
    <property type="match status" value="1"/>
</dbReference>
<dbReference type="PANTHER" id="PTHR43861">
    <property type="entry name" value="TRANS-ACONITATE 2-METHYLTRANSFERASE-RELATED"/>
    <property type="match status" value="1"/>
</dbReference>
<dbReference type="GO" id="GO:0008168">
    <property type="term" value="F:methyltransferase activity"/>
    <property type="evidence" value="ECO:0007669"/>
    <property type="project" value="UniProtKB-KW"/>
</dbReference>
<dbReference type="Gene3D" id="3.40.50.150">
    <property type="entry name" value="Vaccinia Virus protein VP39"/>
    <property type="match status" value="1"/>
</dbReference>
<dbReference type="EMBL" id="JADEWZ010000017">
    <property type="protein sequence ID" value="MBE9116764.1"/>
    <property type="molecule type" value="Genomic_DNA"/>
</dbReference>
<dbReference type="Gene3D" id="2.20.25.110">
    <property type="entry name" value="S-adenosyl-L-methionine-dependent methyltransferases"/>
    <property type="match status" value="1"/>
</dbReference>
<dbReference type="RefSeq" id="WP_194029855.1">
    <property type="nucleotide sequence ID" value="NZ_JADEWZ010000017.1"/>
</dbReference>
<dbReference type="AlphaFoldDB" id="A0A8J7J353"/>
<dbReference type="Pfam" id="PF13649">
    <property type="entry name" value="Methyltransf_25"/>
    <property type="match status" value="1"/>
</dbReference>
<name>A0A8J7J353_9CYAN</name>
<evidence type="ECO:0000313" key="3">
    <source>
        <dbReference type="EMBL" id="MBE9116764.1"/>
    </source>
</evidence>
<evidence type="ECO:0000313" key="4">
    <source>
        <dbReference type="Proteomes" id="UP000654482"/>
    </source>
</evidence>